<sequence>MLRSPPPKPRAGLRTESWAASDSRGWLTVCHMARTGAPQIARDSACDSVFFESWSLVQEEFGRTDRLQHHAPPRQPASSSSHRRTPGRPTRHFSQGSSICVGRTRRQMRRQPLPWHKTCFLKPPAPAPGLVRLRRSKPWPAGCLRVHPVPVVPFLDPSIPPAPKTHGCSDAPADNDSFQGRFQVPVHPFMGAGARSPARHPDSAPHLPSGTGARWRTLTSRPDRLKWPSPGPPVTDRGGPTSDFELGPPALRQT</sequence>
<comment type="caution">
    <text evidence="1">The sequence shown here is derived from an EMBL/GenBank/DDBJ whole genome shotgun (WGS) entry which is preliminary data.</text>
</comment>
<name>A0ACC4DX90_PURLI</name>
<keyword evidence="2" id="KW-1185">Reference proteome</keyword>
<evidence type="ECO:0000313" key="1">
    <source>
        <dbReference type="EMBL" id="KAL3959888.1"/>
    </source>
</evidence>
<gene>
    <name evidence="1" type="ORF">ACCO45_005005</name>
</gene>
<reference evidence="1" key="1">
    <citation type="submission" date="2024-12" db="EMBL/GenBank/DDBJ databases">
        <title>Comparative genomics and development of molecular markers within Purpureocillium lilacinum and among Purpureocillium species.</title>
        <authorList>
            <person name="Yeh Z.-Y."/>
            <person name="Ni N.-T."/>
            <person name="Lo P.-H."/>
            <person name="Mushyakhwo K."/>
            <person name="Lin C.-F."/>
            <person name="Nai Y.-S."/>
        </authorList>
    </citation>
    <scope>NUCLEOTIDE SEQUENCE</scope>
    <source>
        <strain evidence="1">NCHU-NPUST-175</strain>
    </source>
</reference>
<organism evidence="1 2">
    <name type="scientific">Purpureocillium lilacinum</name>
    <name type="common">Paecilomyces lilacinus</name>
    <dbReference type="NCBI Taxonomy" id="33203"/>
    <lineage>
        <taxon>Eukaryota</taxon>
        <taxon>Fungi</taxon>
        <taxon>Dikarya</taxon>
        <taxon>Ascomycota</taxon>
        <taxon>Pezizomycotina</taxon>
        <taxon>Sordariomycetes</taxon>
        <taxon>Hypocreomycetidae</taxon>
        <taxon>Hypocreales</taxon>
        <taxon>Ophiocordycipitaceae</taxon>
        <taxon>Purpureocillium</taxon>
    </lineage>
</organism>
<accession>A0ACC4DX90</accession>
<dbReference type="Proteomes" id="UP001638806">
    <property type="component" value="Unassembled WGS sequence"/>
</dbReference>
<dbReference type="EMBL" id="JBGNUJ010000004">
    <property type="protein sequence ID" value="KAL3959888.1"/>
    <property type="molecule type" value="Genomic_DNA"/>
</dbReference>
<protein>
    <submittedName>
        <fullName evidence="1">Uncharacterized protein</fullName>
    </submittedName>
</protein>
<proteinExistence type="predicted"/>
<evidence type="ECO:0000313" key="2">
    <source>
        <dbReference type="Proteomes" id="UP001638806"/>
    </source>
</evidence>